<keyword evidence="2" id="KW-0408">Iron</keyword>
<dbReference type="Pfam" id="PF00067">
    <property type="entry name" value="p450"/>
    <property type="match status" value="1"/>
</dbReference>
<keyword evidence="2" id="KW-0503">Monooxygenase</keyword>
<dbReference type="RefSeq" id="WP_274998210.1">
    <property type="nucleotide sequence ID" value="NZ_JAJQQP010000022.1"/>
</dbReference>
<accession>A0ABU2CW98</accession>
<dbReference type="PRINTS" id="PR00359">
    <property type="entry name" value="BP450"/>
</dbReference>
<dbReference type="PANTHER" id="PTHR46696">
    <property type="entry name" value="P450, PUTATIVE (EUROFUNG)-RELATED"/>
    <property type="match status" value="1"/>
</dbReference>
<dbReference type="PRINTS" id="PR00385">
    <property type="entry name" value="P450"/>
</dbReference>
<dbReference type="PANTHER" id="PTHR46696:SF4">
    <property type="entry name" value="BIOTIN BIOSYNTHESIS CYTOCHROME P450"/>
    <property type="match status" value="1"/>
</dbReference>
<dbReference type="EMBL" id="JAVDYE010000001">
    <property type="protein sequence ID" value="MDR7385600.1"/>
    <property type="molecule type" value="Genomic_DNA"/>
</dbReference>
<evidence type="ECO:0000313" key="4">
    <source>
        <dbReference type="Proteomes" id="UP001183585"/>
    </source>
</evidence>
<evidence type="ECO:0000313" key="3">
    <source>
        <dbReference type="EMBL" id="MDR7385600.1"/>
    </source>
</evidence>
<protein>
    <submittedName>
        <fullName evidence="3">Cytochrome P450</fullName>
    </submittedName>
</protein>
<sequence length="400" mass="44564">MEPNYPLHLPDFYIGDPAPAYRDLRHSSPVHWTSANGGFWGITRYEDIKFIGARPHLFSSANGVLMPDGKPRTVDSRPMLITTDPPRHKAMRQLISKGFTPKHINAMEPDVRAIVRDVLDAAPAGIELEYAEGYVAKVPVRIIADLLGAPAEDWEQFRAWSDASVGSADPDVKLSSQEAFGALTTYFRQLIDLREQDRTNDLISILMDAEVDGESLSHDELMSFLHLLLVAGNETTRNLIALGTIALINHPEQLRMLVHDPSLIPAAVEEMLRYVSPVTHMTRWATEDVELRGETIKKGQAVVLLYGAANRDEDVFGDTAERFDITRRPNPHLAFGTGEHACLGLSLARLEARVFFEELLARFDRIELTGEVLRMRSTMVPGVRTMHVRLGSANEGAAVR</sequence>
<keyword evidence="2" id="KW-0560">Oxidoreductase</keyword>
<dbReference type="InterPro" id="IPR017972">
    <property type="entry name" value="Cyt_P450_CS"/>
</dbReference>
<dbReference type="InterPro" id="IPR036396">
    <property type="entry name" value="Cyt_P450_sf"/>
</dbReference>
<reference evidence="3 4" key="1">
    <citation type="submission" date="2023-07" db="EMBL/GenBank/DDBJ databases">
        <title>Sequencing the genomes of 1000 actinobacteria strains.</title>
        <authorList>
            <person name="Klenk H.-P."/>
        </authorList>
    </citation>
    <scope>NUCLEOTIDE SEQUENCE [LARGE SCALE GENOMIC DNA]</scope>
    <source>
        <strain evidence="3 4">DSM 45554</strain>
    </source>
</reference>
<gene>
    <name evidence="3" type="ORF">J2S48_005115</name>
</gene>
<keyword evidence="2" id="KW-0349">Heme</keyword>
<keyword evidence="2" id="KW-0479">Metal-binding</keyword>
<name>A0ABU2CW98_9MICO</name>
<comment type="caution">
    <text evidence="3">The sequence shown here is derived from an EMBL/GenBank/DDBJ whole genome shotgun (WGS) entry which is preliminary data.</text>
</comment>
<evidence type="ECO:0000256" key="2">
    <source>
        <dbReference type="RuleBase" id="RU000461"/>
    </source>
</evidence>
<keyword evidence="4" id="KW-1185">Reference proteome</keyword>
<evidence type="ECO:0000256" key="1">
    <source>
        <dbReference type="ARBA" id="ARBA00010617"/>
    </source>
</evidence>
<proteinExistence type="inferred from homology"/>
<dbReference type="SUPFAM" id="SSF48264">
    <property type="entry name" value="Cytochrome P450"/>
    <property type="match status" value="1"/>
</dbReference>
<dbReference type="InterPro" id="IPR002397">
    <property type="entry name" value="Cyt_P450_B"/>
</dbReference>
<dbReference type="PROSITE" id="PS00086">
    <property type="entry name" value="CYTOCHROME_P450"/>
    <property type="match status" value="1"/>
</dbReference>
<dbReference type="CDD" id="cd11033">
    <property type="entry name" value="CYP142-like"/>
    <property type="match status" value="1"/>
</dbReference>
<dbReference type="Proteomes" id="UP001183585">
    <property type="component" value="Unassembled WGS sequence"/>
</dbReference>
<comment type="similarity">
    <text evidence="1 2">Belongs to the cytochrome P450 family.</text>
</comment>
<dbReference type="InterPro" id="IPR001128">
    <property type="entry name" value="Cyt_P450"/>
</dbReference>
<organism evidence="3 4">
    <name type="scientific">Promicromonospora iranensis</name>
    <dbReference type="NCBI Taxonomy" id="1105144"/>
    <lineage>
        <taxon>Bacteria</taxon>
        <taxon>Bacillati</taxon>
        <taxon>Actinomycetota</taxon>
        <taxon>Actinomycetes</taxon>
        <taxon>Micrococcales</taxon>
        <taxon>Promicromonosporaceae</taxon>
        <taxon>Promicromonospora</taxon>
    </lineage>
</organism>
<dbReference type="Gene3D" id="1.10.630.10">
    <property type="entry name" value="Cytochrome P450"/>
    <property type="match status" value="1"/>
</dbReference>